<accession>A0A839A950</accession>
<feature type="transmembrane region" description="Helical" evidence="1">
    <location>
        <begin position="52"/>
        <end position="69"/>
    </location>
</feature>
<evidence type="ECO:0000256" key="1">
    <source>
        <dbReference type="SAM" id="Phobius"/>
    </source>
</evidence>
<feature type="transmembrane region" description="Helical" evidence="1">
    <location>
        <begin position="112"/>
        <end position="137"/>
    </location>
</feature>
<protein>
    <recommendedName>
        <fullName evidence="4">DUF1440 domain-containing protein</fullName>
    </recommendedName>
</protein>
<gene>
    <name evidence="2" type="ORF">H2509_00380</name>
</gene>
<name>A0A839A950_9HYPH</name>
<reference evidence="2 3" key="1">
    <citation type="submission" date="2020-07" db="EMBL/GenBank/DDBJ databases">
        <title>Stappia sp., F7233, whole genome shotgun sequencing project.</title>
        <authorList>
            <person name="Jiang S."/>
            <person name="Liu Z.W."/>
            <person name="Du Z.J."/>
        </authorList>
    </citation>
    <scope>NUCLEOTIDE SEQUENCE [LARGE SCALE GENOMIC DNA]</scope>
    <source>
        <strain evidence="2 3">F7233</strain>
    </source>
</reference>
<sequence>MALAGACATVAFDFFGQSLSPMLGFANLAPVPLANNVIQVLFGAAYRPGAEFLHYFAGMVAYPLGWILLGRPIARAVIPSLGWVIPAAIYGVLLWIFALYVMAHLVAGNPPFLAFTGITWVALIGHVLFALIAAWAVDWRENSK</sequence>
<feature type="transmembrane region" description="Helical" evidence="1">
    <location>
        <begin position="81"/>
        <end position="106"/>
    </location>
</feature>
<dbReference type="EMBL" id="JACFXV010000006">
    <property type="protein sequence ID" value="MBA5775574.1"/>
    <property type="molecule type" value="Genomic_DNA"/>
</dbReference>
<proteinExistence type="predicted"/>
<evidence type="ECO:0000313" key="2">
    <source>
        <dbReference type="EMBL" id="MBA5775574.1"/>
    </source>
</evidence>
<keyword evidence="1" id="KW-0472">Membrane</keyword>
<organism evidence="2 3">
    <name type="scientific">Stappia albiluteola</name>
    <dbReference type="NCBI Taxonomy" id="2758565"/>
    <lineage>
        <taxon>Bacteria</taxon>
        <taxon>Pseudomonadati</taxon>
        <taxon>Pseudomonadota</taxon>
        <taxon>Alphaproteobacteria</taxon>
        <taxon>Hyphomicrobiales</taxon>
        <taxon>Stappiaceae</taxon>
        <taxon>Stappia</taxon>
    </lineage>
</organism>
<evidence type="ECO:0000313" key="3">
    <source>
        <dbReference type="Proteomes" id="UP000541109"/>
    </source>
</evidence>
<keyword evidence="1" id="KW-0812">Transmembrane</keyword>
<keyword evidence="1" id="KW-1133">Transmembrane helix</keyword>
<dbReference type="AlphaFoldDB" id="A0A839A950"/>
<dbReference type="Proteomes" id="UP000541109">
    <property type="component" value="Unassembled WGS sequence"/>
</dbReference>
<keyword evidence="3" id="KW-1185">Reference proteome</keyword>
<comment type="caution">
    <text evidence="2">The sequence shown here is derived from an EMBL/GenBank/DDBJ whole genome shotgun (WGS) entry which is preliminary data.</text>
</comment>
<evidence type="ECO:0008006" key="4">
    <source>
        <dbReference type="Google" id="ProtNLM"/>
    </source>
</evidence>